<feature type="transmembrane region" description="Helical" evidence="19">
    <location>
        <begin position="653"/>
        <end position="683"/>
    </location>
</feature>
<evidence type="ECO:0000256" key="14">
    <source>
        <dbReference type="ARBA" id="ARBA00050413"/>
    </source>
</evidence>
<dbReference type="InterPro" id="IPR018045">
    <property type="entry name" value="S04_transporter_CS"/>
</dbReference>
<comment type="caution">
    <text evidence="22">The sequence shown here is derived from an EMBL/GenBank/DDBJ whole genome shotgun (WGS) entry which is preliminary data.</text>
</comment>
<dbReference type="InterPro" id="IPR002645">
    <property type="entry name" value="STAS_dom"/>
</dbReference>
<evidence type="ECO:0000256" key="1">
    <source>
        <dbReference type="ARBA" id="ARBA00004424"/>
    </source>
</evidence>
<feature type="compositionally biased region" description="Polar residues" evidence="18">
    <location>
        <begin position="196"/>
        <end position="209"/>
    </location>
</feature>
<dbReference type="NCBIfam" id="TIGR00815">
    <property type="entry name" value="sulP"/>
    <property type="match status" value="1"/>
</dbReference>
<evidence type="ECO:0000256" key="5">
    <source>
        <dbReference type="ARBA" id="ARBA00022475"/>
    </source>
</evidence>
<keyword evidence="6" id="KW-0597">Phosphoprotein</keyword>
<evidence type="ECO:0000256" key="15">
    <source>
        <dbReference type="ARBA" id="ARBA00051018"/>
    </source>
</evidence>
<accession>A0ABD1KLF4</accession>
<evidence type="ECO:0000256" key="3">
    <source>
        <dbReference type="ARBA" id="ARBA00017873"/>
    </source>
</evidence>
<keyword evidence="7 19" id="KW-0812">Transmembrane</keyword>
<dbReference type="PANTHER" id="PTHR11814">
    <property type="entry name" value="SULFATE TRANSPORTER"/>
    <property type="match status" value="1"/>
</dbReference>
<organism evidence="22 23">
    <name type="scientific">Coilia grayii</name>
    <name type="common">Gray's grenadier anchovy</name>
    <dbReference type="NCBI Taxonomy" id="363190"/>
    <lineage>
        <taxon>Eukaryota</taxon>
        <taxon>Metazoa</taxon>
        <taxon>Chordata</taxon>
        <taxon>Craniata</taxon>
        <taxon>Vertebrata</taxon>
        <taxon>Euteleostomi</taxon>
        <taxon>Actinopterygii</taxon>
        <taxon>Neopterygii</taxon>
        <taxon>Teleostei</taxon>
        <taxon>Clupei</taxon>
        <taxon>Clupeiformes</taxon>
        <taxon>Clupeoidei</taxon>
        <taxon>Engraulidae</taxon>
        <taxon>Coilinae</taxon>
        <taxon>Coilia</taxon>
    </lineage>
</organism>
<dbReference type="AlphaFoldDB" id="A0ABD1KLF4"/>
<sequence>MEYYKFALLVVLLSYIERCWSASCVVDSFTVKQDFDPKRYAGKWYAQQKKDPEGLFLQDNISAEYTIDADGTMTASSKGRVTLFGFWVVCADMAAQYTVPDPTTPGKMFMNYQGLASYLSSGGDNYWIIDTDYDNYAITYACRTLKDDGTCEDGYALIFSRNPRGLPPAIQRIVRQKQEEICMAGQFQPVLQSGLSSASRTPHLSSGSLAETHHHRMGPLSPDNMDDSKSSVIGSLERRVRQRRRPFELVKSKLSRGLTCSVPRLKAALTGLFPVVRWLPKYKLKEYVWGDVMSGLIVGIILVPQAIAYCLLAGLEPIYGLYTSFFANIIYFLMGTSKHVSVGIFSLMSLMVGQVVDREVYLAGFDLNEDATKQAPGIAGALNLTEEFFGDVTNVSVRVMGVECGKECYAIGIATALTFLAGVYQVLMAVFRLGFVSVYLSGPMLDGFATGASCTILTVQAKYLLGLKIPRHQGYGTVVVTWINIFKNIHKTNFCDMITSAICISVLVAGKELQERYKDRLKIPLPTELVVVAGATLASHFADFQGSYSSSISGSIPTGFIPPKVPTVDNMSRIMFDAIPLAVISFAFTVSLSEMFAKKHGYSVRPNQEMIAIGCCNIIPSFFHCFTTSAALAKTMVKDSTGCQTQVSSVVSAFVVLLVLLFFAPFFYALQKCVLACIIIVSLRGALRKFRDVPKMWRISRLDAIVWTVTMAGTALISVEMGLVVGIVFSMMCVVAQTQNPKVSLLGQVTDSSHYEDTEEYHNIQTIPDMKIFRFQSPLYYANKHVFLKSLYKAVGLEPFIEMTRRRKEAKKAKGLAAKQSKKNDQTNGEVSVGLIHDDLEFHTLILDCSYMPFIDSTGMSTFKTVVKDYKEVGVTVLLACCNTSVIDSLRRGAFFGPADKDMPSLLFHTVHSAVVSASDTPTAAAGTAESNAPV</sequence>
<dbReference type="PROSITE" id="PS01130">
    <property type="entry name" value="SLC26A"/>
    <property type="match status" value="1"/>
</dbReference>
<keyword evidence="4" id="KW-0813">Transport</keyword>
<evidence type="ECO:0000256" key="10">
    <source>
        <dbReference type="ARBA" id="ARBA00023180"/>
    </source>
</evidence>
<dbReference type="PRINTS" id="PR01174">
    <property type="entry name" value="RETINOLBNDNG"/>
</dbReference>
<dbReference type="Proteomes" id="UP001591681">
    <property type="component" value="Unassembled WGS sequence"/>
</dbReference>
<evidence type="ECO:0000259" key="21">
    <source>
        <dbReference type="PROSITE" id="PS50801"/>
    </source>
</evidence>
<comment type="catalytic activity">
    <reaction evidence="17">
        <text>oxalate(out) + 2 chloride(in) = oxalate(in) + 2 chloride(out)</text>
        <dbReference type="Rhea" id="RHEA:75095"/>
        <dbReference type="ChEBI" id="CHEBI:17996"/>
        <dbReference type="ChEBI" id="CHEBI:30623"/>
    </reaction>
</comment>
<feature type="transmembrane region" description="Helical" evidence="19">
    <location>
        <begin position="408"/>
        <end position="427"/>
    </location>
</feature>
<proteinExistence type="inferred from homology"/>
<feature type="region of interest" description="Disordered" evidence="18">
    <location>
        <begin position="196"/>
        <end position="228"/>
    </location>
</feature>
<dbReference type="InterPro" id="IPR011547">
    <property type="entry name" value="SLC26A/SulP_dom"/>
</dbReference>
<dbReference type="InterPro" id="IPR001902">
    <property type="entry name" value="SLC26A/SulP_fam"/>
</dbReference>
<comment type="catalytic activity">
    <reaction evidence="15">
        <text>iodide(in) + chloride(out) = iodide(out) + chloride(in)</text>
        <dbReference type="Rhea" id="RHEA:72379"/>
        <dbReference type="ChEBI" id="CHEBI:16382"/>
        <dbReference type="ChEBI" id="CHEBI:17996"/>
    </reaction>
</comment>
<evidence type="ECO:0000256" key="2">
    <source>
        <dbReference type="ARBA" id="ARBA00008692"/>
    </source>
</evidence>
<feature type="chain" id="PRO_5044744564" description="Sulfate transporter" evidence="20">
    <location>
        <begin position="22"/>
        <end position="935"/>
    </location>
</feature>
<dbReference type="Gene3D" id="2.40.128.20">
    <property type="match status" value="1"/>
</dbReference>
<gene>
    <name evidence="22" type="ORF">ACEWY4_004409</name>
</gene>
<feature type="transmembrane region" description="Helical" evidence="19">
    <location>
        <begin position="447"/>
        <end position="465"/>
    </location>
</feature>
<dbReference type="FunFam" id="3.30.750.24:FF:000015">
    <property type="entry name" value="Sulfate transporter"/>
    <property type="match status" value="1"/>
</dbReference>
<keyword evidence="8 19" id="KW-1133">Transmembrane helix</keyword>
<protein>
    <recommendedName>
        <fullName evidence="3">Sulfate transporter</fullName>
    </recommendedName>
    <alternativeName>
        <fullName evidence="11">Solute carrier family 26 member 2</fullName>
    </alternativeName>
</protein>
<dbReference type="Gene3D" id="3.30.750.24">
    <property type="entry name" value="STAS domain"/>
    <property type="match status" value="1"/>
</dbReference>
<keyword evidence="20" id="KW-0732">Signal</keyword>
<evidence type="ECO:0000256" key="18">
    <source>
        <dbReference type="SAM" id="MobiDB-lite"/>
    </source>
</evidence>
<comment type="subcellular location">
    <subcellularLocation>
        <location evidence="1">Apical cell membrane</location>
        <topology evidence="1">Multi-pass membrane protein</topology>
    </subcellularLocation>
</comment>
<evidence type="ECO:0000313" key="23">
    <source>
        <dbReference type="Proteomes" id="UP001591681"/>
    </source>
</evidence>
<dbReference type="GO" id="GO:1902358">
    <property type="term" value="P:sulfate transmembrane transport"/>
    <property type="evidence" value="ECO:0007669"/>
    <property type="project" value="UniProtKB-ARBA"/>
</dbReference>
<feature type="transmembrane region" description="Helical" evidence="19">
    <location>
        <begin position="287"/>
        <end position="311"/>
    </location>
</feature>
<evidence type="ECO:0000256" key="12">
    <source>
        <dbReference type="ARBA" id="ARBA00036469"/>
    </source>
</evidence>
<dbReference type="Pfam" id="PF01740">
    <property type="entry name" value="STAS"/>
    <property type="match status" value="1"/>
</dbReference>
<dbReference type="InterPro" id="IPR000566">
    <property type="entry name" value="Lipocln_cytosolic_FA-bd_dom"/>
</dbReference>
<dbReference type="GO" id="GO:0016324">
    <property type="term" value="C:apical plasma membrane"/>
    <property type="evidence" value="ECO:0007669"/>
    <property type="project" value="UniProtKB-SubCell"/>
</dbReference>
<comment type="catalytic activity">
    <reaction evidence="16">
        <text>nitrate(in) + chloride(out) = nitrate(out) + chloride(in)</text>
        <dbReference type="Rhea" id="RHEA:75339"/>
        <dbReference type="ChEBI" id="CHEBI:17632"/>
        <dbReference type="ChEBI" id="CHEBI:17996"/>
    </reaction>
</comment>
<evidence type="ECO:0000256" key="9">
    <source>
        <dbReference type="ARBA" id="ARBA00023136"/>
    </source>
</evidence>
<reference evidence="22 23" key="1">
    <citation type="submission" date="2024-09" db="EMBL/GenBank/DDBJ databases">
        <title>A chromosome-level genome assembly of Gray's grenadier anchovy, Coilia grayii.</title>
        <authorList>
            <person name="Fu Z."/>
        </authorList>
    </citation>
    <scope>NUCLEOTIDE SEQUENCE [LARGE SCALE GENOMIC DNA]</scope>
    <source>
        <strain evidence="22">G4</strain>
        <tissue evidence="22">Muscle</tissue>
    </source>
</reference>
<evidence type="ECO:0000256" key="11">
    <source>
        <dbReference type="ARBA" id="ARBA00030135"/>
    </source>
</evidence>
<evidence type="ECO:0000256" key="17">
    <source>
        <dbReference type="ARBA" id="ARBA00051868"/>
    </source>
</evidence>
<comment type="catalytic activity">
    <reaction evidence="14">
        <text>sulfate(out) + 2 chloride(in) = sulfate(in) + 2 chloride(out)</text>
        <dbReference type="Rhea" id="RHEA:75091"/>
        <dbReference type="ChEBI" id="CHEBI:16189"/>
        <dbReference type="ChEBI" id="CHEBI:17996"/>
    </reaction>
</comment>
<keyword evidence="9 19" id="KW-0472">Membrane</keyword>
<keyword evidence="10" id="KW-0325">Glycoprotein</keyword>
<dbReference type="InterPro" id="IPR002449">
    <property type="entry name" value="Retinol-bd/Purpurin"/>
</dbReference>
<dbReference type="CDD" id="cd07042">
    <property type="entry name" value="STAS_SulP_like_sulfate_transporter"/>
    <property type="match status" value="1"/>
</dbReference>
<comment type="catalytic activity">
    <reaction evidence="12">
        <text>bromide(in) + chloride(out) = bromide(out) + chloride(in)</text>
        <dbReference type="Rhea" id="RHEA:75335"/>
        <dbReference type="ChEBI" id="CHEBI:15858"/>
        <dbReference type="ChEBI" id="CHEBI:17996"/>
    </reaction>
</comment>
<dbReference type="PRINTS" id="PR00179">
    <property type="entry name" value="LIPOCALIN"/>
</dbReference>
<feature type="transmembrane region" description="Helical" evidence="19">
    <location>
        <begin position="704"/>
        <end position="732"/>
    </location>
</feature>
<dbReference type="Pfam" id="PF00916">
    <property type="entry name" value="Sulfate_transp"/>
    <property type="match status" value="1"/>
</dbReference>
<dbReference type="PROSITE" id="PS50801">
    <property type="entry name" value="STAS"/>
    <property type="match status" value="1"/>
</dbReference>
<evidence type="ECO:0000256" key="7">
    <source>
        <dbReference type="ARBA" id="ARBA00022692"/>
    </source>
</evidence>
<dbReference type="EMBL" id="JBHFQA010000004">
    <property type="protein sequence ID" value="KAL2100015.1"/>
    <property type="molecule type" value="Genomic_DNA"/>
</dbReference>
<evidence type="ECO:0000256" key="13">
    <source>
        <dbReference type="ARBA" id="ARBA00036514"/>
    </source>
</evidence>
<feature type="signal peptide" evidence="20">
    <location>
        <begin position="1"/>
        <end position="21"/>
    </location>
</feature>
<evidence type="ECO:0000256" key="4">
    <source>
        <dbReference type="ARBA" id="ARBA00022448"/>
    </source>
</evidence>
<feature type="domain" description="STAS" evidence="21">
    <location>
        <begin position="760"/>
        <end position="918"/>
    </location>
</feature>
<name>A0ABD1KLF4_9TELE</name>
<evidence type="ECO:0000256" key="20">
    <source>
        <dbReference type="SAM" id="SignalP"/>
    </source>
</evidence>
<dbReference type="Pfam" id="PF00061">
    <property type="entry name" value="Lipocalin"/>
    <property type="match status" value="1"/>
</dbReference>
<dbReference type="InterPro" id="IPR012674">
    <property type="entry name" value="Calycin"/>
</dbReference>
<keyword evidence="23" id="KW-1185">Reference proteome</keyword>
<dbReference type="GO" id="GO:0005615">
    <property type="term" value="C:extracellular space"/>
    <property type="evidence" value="ECO:0007669"/>
    <property type="project" value="UniProtKB-ARBA"/>
</dbReference>
<evidence type="ECO:0000256" key="8">
    <source>
        <dbReference type="ARBA" id="ARBA00022989"/>
    </source>
</evidence>
<evidence type="ECO:0000256" key="19">
    <source>
        <dbReference type="SAM" id="Phobius"/>
    </source>
</evidence>
<dbReference type="SUPFAM" id="SSF52091">
    <property type="entry name" value="SpoIIaa-like"/>
    <property type="match status" value="1"/>
</dbReference>
<keyword evidence="5" id="KW-1003">Cell membrane</keyword>
<feature type="transmembrane region" description="Helical" evidence="19">
    <location>
        <begin position="318"/>
        <end position="334"/>
    </location>
</feature>
<dbReference type="CDD" id="cd00743">
    <property type="entry name" value="lipocalin_RBP_like"/>
    <property type="match status" value="1"/>
</dbReference>
<feature type="transmembrane region" description="Helical" evidence="19">
    <location>
        <begin position="609"/>
        <end position="633"/>
    </location>
</feature>
<comment type="similarity">
    <text evidence="2">Belongs to the SLC26A/SulP transporter (TC 2.A.53) family.</text>
</comment>
<dbReference type="SUPFAM" id="SSF50814">
    <property type="entry name" value="Lipocalins"/>
    <property type="match status" value="1"/>
</dbReference>
<comment type="catalytic activity">
    <reaction evidence="13">
        <text>oxalate(in) + sulfate(out) = oxalate(out) + sulfate(in)</text>
        <dbReference type="Rhea" id="RHEA:72275"/>
        <dbReference type="ChEBI" id="CHEBI:16189"/>
        <dbReference type="ChEBI" id="CHEBI:30623"/>
    </reaction>
</comment>
<evidence type="ECO:0000256" key="6">
    <source>
        <dbReference type="ARBA" id="ARBA00022553"/>
    </source>
</evidence>
<evidence type="ECO:0000256" key="16">
    <source>
        <dbReference type="ARBA" id="ARBA00051523"/>
    </source>
</evidence>
<evidence type="ECO:0000313" key="22">
    <source>
        <dbReference type="EMBL" id="KAL2100015.1"/>
    </source>
</evidence>
<dbReference type="InterPro" id="IPR036513">
    <property type="entry name" value="STAS_dom_sf"/>
</dbReference>